<evidence type="ECO:0000313" key="1">
    <source>
        <dbReference type="EMBL" id="GJT18578.1"/>
    </source>
</evidence>
<gene>
    <name evidence="1" type="ORF">Tco_0877284</name>
</gene>
<dbReference type="Proteomes" id="UP001151760">
    <property type="component" value="Unassembled WGS sequence"/>
</dbReference>
<evidence type="ECO:0000313" key="2">
    <source>
        <dbReference type="Proteomes" id="UP001151760"/>
    </source>
</evidence>
<sequence>MMLWSSTMVMHYKLFGFEDSSLGNEDWIEIPPIHDALVVNNGDALQVIWSSKDIPDLSLGNEDWIEIPPIHDALVVHFYDALQIQCCCSLQLLGHESKSKEDYKKGVRSAEDFEDQIITLESVLDSVAELQCPPGWRRYETLAFSDLICLKLKDCLLLRNMKR</sequence>
<comment type="caution">
    <text evidence="1">The sequence shown here is derived from an EMBL/GenBank/DDBJ whole genome shotgun (WGS) entry which is preliminary data.</text>
</comment>
<reference evidence="1" key="2">
    <citation type="submission" date="2022-01" db="EMBL/GenBank/DDBJ databases">
        <authorList>
            <person name="Yamashiro T."/>
            <person name="Shiraishi A."/>
            <person name="Satake H."/>
            <person name="Nakayama K."/>
        </authorList>
    </citation>
    <scope>NUCLEOTIDE SEQUENCE</scope>
</reference>
<proteinExistence type="predicted"/>
<organism evidence="1 2">
    <name type="scientific">Tanacetum coccineum</name>
    <dbReference type="NCBI Taxonomy" id="301880"/>
    <lineage>
        <taxon>Eukaryota</taxon>
        <taxon>Viridiplantae</taxon>
        <taxon>Streptophyta</taxon>
        <taxon>Embryophyta</taxon>
        <taxon>Tracheophyta</taxon>
        <taxon>Spermatophyta</taxon>
        <taxon>Magnoliopsida</taxon>
        <taxon>eudicotyledons</taxon>
        <taxon>Gunneridae</taxon>
        <taxon>Pentapetalae</taxon>
        <taxon>asterids</taxon>
        <taxon>campanulids</taxon>
        <taxon>Asterales</taxon>
        <taxon>Asteraceae</taxon>
        <taxon>Asteroideae</taxon>
        <taxon>Anthemideae</taxon>
        <taxon>Anthemidinae</taxon>
        <taxon>Tanacetum</taxon>
    </lineage>
</organism>
<accession>A0ABQ5BW60</accession>
<protein>
    <submittedName>
        <fullName evidence="1">Uncharacterized protein</fullName>
    </submittedName>
</protein>
<keyword evidence="2" id="KW-1185">Reference proteome</keyword>
<dbReference type="EMBL" id="BQNB010013647">
    <property type="protein sequence ID" value="GJT18578.1"/>
    <property type="molecule type" value="Genomic_DNA"/>
</dbReference>
<reference evidence="1" key="1">
    <citation type="journal article" date="2022" name="Int. J. Mol. Sci.">
        <title>Draft Genome of Tanacetum Coccineum: Genomic Comparison of Closely Related Tanacetum-Family Plants.</title>
        <authorList>
            <person name="Yamashiro T."/>
            <person name="Shiraishi A."/>
            <person name="Nakayama K."/>
            <person name="Satake H."/>
        </authorList>
    </citation>
    <scope>NUCLEOTIDE SEQUENCE</scope>
</reference>
<name>A0ABQ5BW60_9ASTR</name>